<dbReference type="PANTHER" id="PTHR43032">
    <property type="entry name" value="PROTEIN-METHIONINE-SULFOXIDE REDUCTASE"/>
    <property type="match status" value="1"/>
</dbReference>
<gene>
    <name evidence="3" type="primary">yedY_3</name>
    <name evidence="3" type="ORF">MPEBLZ_02860</name>
</gene>
<evidence type="ECO:0000313" key="3">
    <source>
        <dbReference type="EMBL" id="KPQ42586.1"/>
    </source>
</evidence>
<dbReference type="InterPro" id="IPR000572">
    <property type="entry name" value="OxRdtase_Mopterin-bd_dom"/>
</dbReference>
<feature type="transmembrane region" description="Helical" evidence="1">
    <location>
        <begin position="39"/>
        <end position="57"/>
    </location>
</feature>
<evidence type="ECO:0000256" key="1">
    <source>
        <dbReference type="SAM" id="Phobius"/>
    </source>
</evidence>
<feature type="domain" description="Oxidoreductase molybdopterin-binding" evidence="2">
    <location>
        <begin position="76"/>
        <end position="221"/>
    </location>
</feature>
<accession>A0A0N8KQM9</accession>
<organism evidence="3 4">
    <name type="scientific">Candidatus Methanoperedens nitratireducens</name>
    <dbReference type="NCBI Taxonomy" id="1392998"/>
    <lineage>
        <taxon>Archaea</taxon>
        <taxon>Methanobacteriati</taxon>
        <taxon>Methanobacteriota</taxon>
        <taxon>Stenosarchaea group</taxon>
        <taxon>Methanomicrobia</taxon>
        <taxon>Methanosarcinales</taxon>
        <taxon>ANME-2 cluster</taxon>
        <taxon>Candidatus Methanoperedentaceae</taxon>
        <taxon>Candidatus Methanoperedens</taxon>
    </lineage>
</organism>
<proteinExistence type="predicted"/>
<dbReference type="Pfam" id="PF00174">
    <property type="entry name" value="Oxidored_molyb"/>
    <property type="match status" value="1"/>
</dbReference>
<dbReference type="AlphaFoldDB" id="A0A0N8KQM9"/>
<dbReference type="SUPFAM" id="SSF56524">
    <property type="entry name" value="Oxidoreductase molybdopterin-binding domain"/>
    <property type="match status" value="1"/>
</dbReference>
<evidence type="ECO:0000313" key="4">
    <source>
        <dbReference type="Proteomes" id="UP000050360"/>
    </source>
</evidence>
<dbReference type="Proteomes" id="UP000050360">
    <property type="component" value="Unassembled WGS sequence"/>
</dbReference>
<name>A0A0N8KQM9_9EURY</name>
<sequence>MMIFIGDKRQITIYPLSTKIYWEYMNQEKGQNPVSRRRFLILLGILFAAVIAGLAYLKQIGIKTINRFRIRSIEQNPAFDPDTWKLTIEGLVNIPFTIRYDELLRLESEEQISDFHCVEGWSVENVKWKGVRLKVLFDKAGLKSEAAFATFHSASGLYSDSLSVKESLEPEVMLAYLMNDEPLPEEQGLPLRLVMPRMFGYKNVKWVNRITLTGIQEIGYWERFGYRIDGVSYP</sequence>
<protein>
    <submittedName>
        <fullName evidence="3">Sulfoxide reductase catalytic subunit YedY</fullName>
    </submittedName>
</protein>
<keyword evidence="1" id="KW-0812">Transmembrane</keyword>
<comment type="caution">
    <text evidence="3">The sequence shown here is derived from an EMBL/GenBank/DDBJ whole genome shotgun (WGS) entry which is preliminary data.</text>
</comment>
<evidence type="ECO:0000259" key="2">
    <source>
        <dbReference type="Pfam" id="PF00174"/>
    </source>
</evidence>
<dbReference type="EMBL" id="LKCM01000219">
    <property type="protein sequence ID" value="KPQ42586.1"/>
    <property type="molecule type" value="Genomic_DNA"/>
</dbReference>
<keyword evidence="1" id="KW-0472">Membrane</keyword>
<reference evidence="3 4" key="1">
    <citation type="submission" date="2015-09" db="EMBL/GenBank/DDBJ databases">
        <title>A metagenomics-based metabolic model of nitrate-dependent anaerobic oxidation of methane by Methanoperedens-like archaea.</title>
        <authorList>
            <person name="Arshad A."/>
            <person name="Speth D.R."/>
            <person name="De Graaf R.M."/>
            <person name="Op Den Camp H.J."/>
            <person name="Jetten M.S."/>
            <person name="Welte C.U."/>
        </authorList>
    </citation>
    <scope>NUCLEOTIDE SEQUENCE [LARGE SCALE GENOMIC DNA]</scope>
</reference>
<dbReference type="InterPro" id="IPR036374">
    <property type="entry name" value="OxRdtase_Mopterin-bd_sf"/>
</dbReference>
<keyword evidence="1" id="KW-1133">Transmembrane helix</keyword>
<dbReference type="CDD" id="cd00321">
    <property type="entry name" value="SO_family_Moco"/>
    <property type="match status" value="1"/>
</dbReference>
<dbReference type="Gene3D" id="3.90.420.10">
    <property type="entry name" value="Oxidoreductase, molybdopterin-binding domain"/>
    <property type="match status" value="1"/>
</dbReference>
<dbReference type="PATRIC" id="fig|1719120.3.peg.3114"/>